<feature type="region of interest" description="Disordered" evidence="1">
    <location>
        <begin position="117"/>
        <end position="155"/>
    </location>
</feature>
<evidence type="ECO:0000256" key="1">
    <source>
        <dbReference type="SAM" id="MobiDB-lite"/>
    </source>
</evidence>
<organism evidence="2 3">
    <name type="scientific">Colocasia esculenta</name>
    <name type="common">Wild taro</name>
    <name type="synonym">Arum esculentum</name>
    <dbReference type="NCBI Taxonomy" id="4460"/>
    <lineage>
        <taxon>Eukaryota</taxon>
        <taxon>Viridiplantae</taxon>
        <taxon>Streptophyta</taxon>
        <taxon>Embryophyta</taxon>
        <taxon>Tracheophyta</taxon>
        <taxon>Spermatophyta</taxon>
        <taxon>Magnoliopsida</taxon>
        <taxon>Liliopsida</taxon>
        <taxon>Araceae</taxon>
        <taxon>Aroideae</taxon>
        <taxon>Colocasieae</taxon>
        <taxon>Colocasia</taxon>
    </lineage>
</organism>
<sequence>MFQELWYPTNVRGQPPFSHNDRRGLGWETRKDPMVHYAVNMVNINPAPMRMGIEKQRGQSPMEDENENKREKVKSRVSLANKPSRPVKKLKIQTSWLTSRPGQSKVEIHVFWLTSHQDQSKVKSRVSLANKPSRPVKKAQNPDLLANKPSRPVKG</sequence>
<evidence type="ECO:0000313" key="3">
    <source>
        <dbReference type="Proteomes" id="UP000652761"/>
    </source>
</evidence>
<keyword evidence="3" id="KW-1185">Reference proteome</keyword>
<gene>
    <name evidence="2" type="ORF">Taro_038329</name>
</gene>
<proteinExistence type="predicted"/>
<comment type="caution">
    <text evidence="2">The sequence shown here is derived from an EMBL/GenBank/DDBJ whole genome shotgun (WGS) entry which is preliminary data.</text>
</comment>
<dbReference type="AlphaFoldDB" id="A0A843WFK0"/>
<reference evidence="2" key="1">
    <citation type="submission" date="2017-07" db="EMBL/GenBank/DDBJ databases">
        <title>Taro Niue Genome Assembly and Annotation.</title>
        <authorList>
            <person name="Atibalentja N."/>
            <person name="Keating K."/>
            <person name="Fields C.J."/>
        </authorList>
    </citation>
    <scope>NUCLEOTIDE SEQUENCE</scope>
    <source>
        <strain evidence="2">Niue_2</strain>
        <tissue evidence="2">Leaf</tissue>
    </source>
</reference>
<dbReference type="EMBL" id="NMUH01003426">
    <property type="protein sequence ID" value="MQM05518.1"/>
    <property type="molecule type" value="Genomic_DNA"/>
</dbReference>
<accession>A0A843WFK0</accession>
<protein>
    <submittedName>
        <fullName evidence="2">Uncharacterized protein</fullName>
    </submittedName>
</protein>
<dbReference type="Proteomes" id="UP000652761">
    <property type="component" value="Unassembled WGS sequence"/>
</dbReference>
<feature type="region of interest" description="Disordered" evidence="1">
    <location>
        <begin position="56"/>
        <end position="88"/>
    </location>
</feature>
<evidence type="ECO:0000313" key="2">
    <source>
        <dbReference type="EMBL" id="MQM05518.1"/>
    </source>
</evidence>
<name>A0A843WFK0_COLES</name>